<evidence type="ECO:0000259" key="3">
    <source>
        <dbReference type="PROSITE" id="PS01124"/>
    </source>
</evidence>
<evidence type="ECO:0000313" key="4">
    <source>
        <dbReference type="EMBL" id="SAY46260.1"/>
    </source>
</evidence>
<organism evidence="4">
    <name type="scientific">Serratia marcescens</name>
    <dbReference type="NCBI Taxonomy" id="615"/>
    <lineage>
        <taxon>Bacteria</taxon>
        <taxon>Pseudomonadati</taxon>
        <taxon>Pseudomonadota</taxon>
        <taxon>Gammaproteobacteria</taxon>
        <taxon>Enterobacterales</taxon>
        <taxon>Yersiniaceae</taxon>
        <taxon>Serratia</taxon>
    </lineage>
</organism>
<reference evidence="4" key="1">
    <citation type="submission" date="2016-05" db="EMBL/GenBank/DDBJ databases">
        <authorList>
            <person name="Cock P.J.A."/>
            <person name="Cock P.J.A."/>
        </authorList>
    </citation>
    <scope>NUCLEOTIDE SEQUENCE</scope>
    <source>
        <strain evidence="4">PWN146_assembly</strain>
    </source>
</reference>
<name>A0A1C3HMI3_SERMA</name>
<dbReference type="RefSeq" id="WP_147823113.1">
    <property type="nucleotide sequence ID" value="NZ_CAMKVB010000001.1"/>
</dbReference>
<sequence length="292" mass="32543">MSTSPQRLLQEYHQQAQDYALSDMLRARRGVLAADVDIELDEPHRAGLKIVVIRRGRLRCESGAGPQVELNGPSLLLAAGRDDFVLNNLFQAGEPLDYTLLQFSAAWLEQNDVRLPPGLDGRRHAQLVPLAAPAALIGQARQLFACPLHESQRGLWFSAKANELAAHCLHQCWNRSAAAPSVGVRLAARDVARLQLAREILLAEMEQPPSLDRLAQRAGLNTRKLTQGFRQLFGASVFGLLQEHRLQTAWRLLSEQDLHVSTVAWQVGYTPAHFSVAFRKRFGVMPCDVKKR</sequence>
<dbReference type="InterPro" id="IPR009057">
    <property type="entry name" value="Homeodomain-like_sf"/>
</dbReference>
<evidence type="ECO:0000256" key="1">
    <source>
        <dbReference type="ARBA" id="ARBA00023015"/>
    </source>
</evidence>
<keyword evidence="2" id="KW-0804">Transcription</keyword>
<keyword evidence="1" id="KW-0805">Transcription regulation</keyword>
<dbReference type="Pfam" id="PF12833">
    <property type="entry name" value="HTH_18"/>
    <property type="match status" value="1"/>
</dbReference>
<dbReference type="GO" id="GO:0043565">
    <property type="term" value="F:sequence-specific DNA binding"/>
    <property type="evidence" value="ECO:0007669"/>
    <property type="project" value="InterPro"/>
</dbReference>
<dbReference type="PANTHER" id="PTHR47893:SF1">
    <property type="entry name" value="REGULATORY PROTEIN PCHR"/>
    <property type="match status" value="1"/>
</dbReference>
<evidence type="ECO:0000256" key="2">
    <source>
        <dbReference type="ARBA" id="ARBA00023163"/>
    </source>
</evidence>
<dbReference type="PROSITE" id="PS01124">
    <property type="entry name" value="HTH_ARAC_FAMILY_2"/>
    <property type="match status" value="1"/>
</dbReference>
<dbReference type="Gene3D" id="1.10.10.60">
    <property type="entry name" value="Homeodomain-like"/>
    <property type="match status" value="1"/>
</dbReference>
<dbReference type="EMBL" id="LT575490">
    <property type="protein sequence ID" value="SAY46260.1"/>
    <property type="molecule type" value="Genomic_DNA"/>
</dbReference>
<dbReference type="SUPFAM" id="SSF46689">
    <property type="entry name" value="Homeodomain-like"/>
    <property type="match status" value="2"/>
</dbReference>
<proteinExistence type="predicted"/>
<dbReference type="AlphaFoldDB" id="A0A1C3HMI3"/>
<accession>A0A1C3HMI3</accession>
<protein>
    <submittedName>
        <fullName evidence="4">Regulatory protein PchR</fullName>
    </submittedName>
</protein>
<dbReference type="SMART" id="SM00342">
    <property type="entry name" value="HTH_ARAC"/>
    <property type="match status" value="1"/>
</dbReference>
<gene>
    <name evidence="4" type="primary">pchR</name>
    <name evidence="4" type="ORF">PWN146_05026</name>
</gene>
<feature type="domain" description="HTH araC/xylS-type" evidence="3">
    <location>
        <begin position="195"/>
        <end position="292"/>
    </location>
</feature>
<dbReference type="InterPro" id="IPR053142">
    <property type="entry name" value="PchR_regulatory_protein"/>
</dbReference>
<dbReference type="GO" id="GO:0003700">
    <property type="term" value="F:DNA-binding transcription factor activity"/>
    <property type="evidence" value="ECO:0007669"/>
    <property type="project" value="InterPro"/>
</dbReference>
<dbReference type="PANTHER" id="PTHR47893">
    <property type="entry name" value="REGULATORY PROTEIN PCHR"/>
    <property type="match status" value="1"/>
</dbReference>
<dbReference type="InterPro" id="IPR018060">
    <property type="entry name" value="HTH_AraC"/>
</dbReference>